<dbReference type="PANTHER" id="PTHR46758:SF2">
    <property type="entry name" value="OJ1485_B09.11 PROTEIN"/>
    <property type="match status" value="1"/>
</dbReference>
<feature type="repeat" description="TPR" evidence="5">
    <location>
        <begin position="116"/>
        <end position="149"/>
    </location>
</feature>
<evidence type="ECO:0000259" key="6">
    <source>
        <dbReference type="PROSITE" id="PS50865"/>
    </source>
</evidence>
<keyword evidence="5" id="KW-0802">TPR repeat</keyword>
<evidence type="ECO:0000256" key="2">
    <source>
        <dbReference type="ARBA" id="ARBA00022771"/>
    </source>
</evidence>
<accession>A0A5C3KCK0</accession>
<evidence type="ECO:0000313" key="7">
    <source>
        <dbReference type="EMBL" id="TFK17815.1"/>
    </source>
</evidence>
<dbReference type="GO" id="GO:0008270">
    <property type="term" value="F:zinc ion binding"/>
    <property type="evidence" value="ECO:0007669"/>
    <property type="project" value="UniProtKB-KW"/>
</dbReference>
<dbReference type="InterPro" id="IPR011990">
    <property type="entry name" value="TPR-like_helical_dom_sf"/>
</dbReference>
<dbReference type="PROSITE" id="PS50005">
    <property type="entry name" value="TPR"/>
    <property type="match status" value="1"/>
</dbReference>
<proteinExistence type="predicted"/>
<dbReference type="STRING" id="230819.A0A5C3KCK0"/>
<dbReference type="InterPro" id="IPR019734">
    <property type="entry name" value="TPR_rpt"/>
</dbReference>
<evidence type="ECO:0000313" key="8">
    <source>
        <dbReference type="Proteomes" id="UP000307440"/>
    </source>
</evidence>
<dbReference type="AlphaFoldDB" id="A0A5C3KCK0"/>
<sequence length="403" mass="45724">MNRRHGMEGTYGIGGGGMVTRESEENLNVARDLFRKSKVPEGMVYLRKALQDPRNIDALLEQAFACGSVTEGIKILEMAETRGKAILKERLGQDCFDDDSEHVGKFWDILETRPYMRIVQAMERLYFEAKRYNRAAESLEELLRLRPGDNLSIRKNMGTALIRCRRYSDALSFAQQWLKPFRTKTPARGGTIYSPPSPEPYTAQEEAKLMEKCSCEIMHTAALASFKHFGDTVQSRQYLKIAAKSNPHILLKILGRKSKPANTNPHPRQMNGPEDAHDYLWYSQDMWMKADVWNWANKTQEAKDFILKTCSRAGCTVRETSVAQFKRCSACHLVSYCGIDCQKLDWKAHKKACKDHQTMKTALKSFNLGKPVGKDVPIIFAPDFNTTRGVVLSSTQRKPEGAA</sequence>
<dbReference type="Gene3D" id="6.10.140.2220">
    <property type="match status" value="1"/>
</dbReference>
<dbReference type="EMBL" id="ML210460">
    <property type="protein sequence ID" value="TFK17815.1"/>
    <property type="molecule type" value="Genomic_DNA"/>
</dbReference>
<keyword evidence="3" id="KW-0862">Zinc</keyword>
<protein>
    <recommendedName>
        <fullName evidence="6">MYND-type domain-containing protein</fullName>
    </recommendedName>
</protein>
<dbReference type="PANTHER" id="PTHR46758">
    <property type="entry name" value="MYND DOMAIN-CONTAINING"/>
    <property type="match status" value="1"/>
</dbReference>
<dbReference type="Gene3D" id="1.25.40.10">
    <property type="entry name" value="Tetratricopeptide repeat domain"/>
    <property type="match status" value="1"/>
</dbReference>
<dbReference type="InterPro" id="IPR044508">
    <property type="entry name" value="At5g50450/At1g67340-like"/>
</dbReference>
<evidence type="ECO:0000256" key="3">
    <source>
        <dbReference type="ARBA" id="ARBA00022833"/>
    </source>
</evidence>
<organism evidence="7 8">
    <name type="scientific">Coprinopsis marcescibilis</name>
    <name type="common">Agaric fungus</name>
    <name type="synonym">Psathyrella marcescibilis</name>
    <dbReference type="NCBI Taxonomy" id="230819"/>
    <lineage>
        <taxon>Eukaryota</taxon>
        <taxon>Fungi</taxon>
        <taxon>Dikarya</taxon>
        <taxon>Basidiomycota</taxon>
        <taxon>Agaricomycotina</taxon>
        <taxon>Agaricomycetes</taxon>
        <taxon>Agaricomycetidae</taxon>
        <taxon>Agaricales</taxon>
        <taxon>Agaricineae</taxon>
        <taxon>Psathyrellaceae</taxon>
        <taxon>Coprinopsis</taxon>
    </lineage>
</organism>
<keyword evidence="2 4" id="KW-0863">Zinc-finger</keyword>
<dbReference type="InterPro" id="IPR002893">
    <property type="entry name" value="Znf_MYND"/>
</dbReference>
<dbReference type="PROSITE" id="PS01360">
    <property type="entry name" value="ZF_MYND_1"/>
    <property type="match status" value="1"/>
</dbReference>
<name>A0A5C3KCK0_COPMA</name>
<dbReference type="SUPFAM" id="SSF48452">
    <property type="entry name" value="TPR-like"/>
    <property type="match status" value="1"/>
</dbReference>
<evidence type="ECO:0000256" key="1">
    <source>
        <dbReference type="ARBA" id="ARBA00022723"/>
    </source>
</evidence>
<dbReference type="Pfam" id="PF01753">
    <property type="entry name" value="zf-MYND"/>
    <property type="match status" value="1"/>
</dbReference>
<dbReference type="PROSITE" id="PS50865">
    <property type="entry name" value="ZF_MYND_2"/>
    <property type="match status" value="1"/>
</dbReference>
<feature type="domain" description="MYND-type" evidence="6">
    <location>
        <begin position="310"/>
        <end position="353"/>
    </location>
</feature>
<dbReference type="Proteomes" id="UP000307440">
    <property type="component" value="Unassembled WGS sequence"/>
</dbReference>
<dbReference type="SUPFAM" id="SSF144232">
    <property type="entry name" value="HIT/MYND zinc finger-like"/>
    <property type="match status" value="1"/>
</dbReference>
<evidence type="ECO:0000256" key="4">
    <source>
        <dbReference type="PROSITE-ProRule" id="PRU00134"/>
    </source>
</evidence>
<keyword evidence="8" id="KW-1185">Reference proteome</keyword>
<reference evidence="7 8" key="1">
    <citation type="journal article" date="2019" name="Nat. Ecol. Evol.">
        <title>Megaphylogeny resolves global patterns of mushroom evolution.</title>
        <authorList>
            <person name="Varga T."/>
            <person name="Krizsan K."/>
            <person name="Foldi C."/>
            <person name="Dima B."/>
            <person name="Sanchez-Garcia M."/>
            <person name="Sanchez-Ramirez S."/>
            <person name="Szollosi G.J."/>
            <person name="Szarkandi J.G."/>
            <person name="Papp V."/>
            <person name="Albert L."/>
            <person name="Andreopoulos W."/>
            <person name="Angelini C."/>
            <person name="Antonin V."/>
            <person name="Barry K.W."/>
            <person name="Bougher N.L."/>
            <person name="Buchanan P."/>
            <person name="Buyck B."/>
            <person name="Bense V."/>
            <person name="Catcheside P."/>
            <person name="Chovatia M."/>
            <person name="Cooper J."/>
            <person name="Damon W."/>
            <person name="Desjardin D."/>
            <person name="Finy P."/>
            <person name="Geml J."/>
            <person name="Haridas S."/>
            <person name="Hughes K."/>
            <person name="Justo A."/>
            <person name="Karasinski D."/>
            <person name="Kautmanova I."/>
            <person name="Kiss B."/>
            <person name="Kocsube S."/>
            <person name="Kotiranta H."/>
            <person name="LaButti K.M."/>
            <person name="Lechner B.E."/>
            <person name="Liimatainen K."/>
            <person name="Lipzen A."/>
            <person name="Lukacs Z."/>
            <person name="Mihaltcheva S."/>
            <person name="Morgado L.N."/>
            <person name="Niskanen T."/>
            <person name="Noordeloos M.E."/>
            <person name="Ohm R.A."/>
            <person name="Ortiz-Santana B."/>
            <person name="Ovrebo C."/>
            <person name="Racz N."/>
            <person name="Riley R."/>
            <person name="Savchenko A."/>
            <person name="Shiryaev A."/>
            <person name="Soop K."/>
            <person name="Spirin V."/>
            <person name="Szebenyi C."/>
            <person name="Tomsovsky M."/>
            <person name="Tulloss R.E."/>
            <person name="Uehling J."/>
            <person name="Grigoriev I.V."/>
            <person name="Vagvolgyi C."/>
            <person name="Papp T."/>
            <person name="Martin F.M."/>
            <person name="Miettinen O."/>
            <person name="Hibbett D.S."/>
            <person name="Nagy L.G."/>
        </authorList>
    </citation>
    <scope>NUCLEOTIDE SEQUENCE [LARGE SCALE GENOMIC DNA]</scope>
    <source>
        <strain evidence="7 8">CBS 121175</strain>
    </source>
</reference>
<dbReference type="OrthoDB" id="432970at2759"/>
<keyword evidence="1" id="KW-0479">Metal-binding</keyword>
<gene>
    <name evidence="7" type="ORF">FA15DRAFT_675760</name>
</gene>
<evidence type="ECO:0000256" key="5">
    <source>
        <dbReference type="PROSITE-ProRule" id="PRU00339"/>
    </source>
</evidence>